<evidence type="ECO:0000313" key="2">
    <source>
        <dbReference type="EMBL" id="KAJ1130998.1"/>
    </source>
</evidence>
<dbReference type="Proteomes" id="UP001066276">
    <property type="component" value="Chromosome 7"/>
</dbReference>
<dbReference type="EMBL" id="JANPWB010000011">
    <property type="protein sequence ID" value="KAJ1130998.1"/>
    <property type="molecule type" value="Genomic_DNA"/>
</dbReference>
<sequence>MKRLGRPFMQYTLKYRLGYSQSPCIPLGPCSRGLEHPATHDGGLLTDRDPGGTARPELEDTPLGNPDIRIPVTEMTTAHPWRQEDDAKKQEEEDDAGDLRRETDARGERKTESEVGETRE</sequence>
<comment type="caution">
    <text evidence="2">The sequence shown here is derived from an EMBL/GenBank/DDBJ whole genome shotgun (WGS) entry which is preliminary data.</text>
</comment>
<keyword evidence="3" id="KW-1185">Reference proteome</keyword>
<evidence type="ECO:0000256" key="1">
    <source>
        <dbReference type="SAM" id="MobiDB-lite"/>
    </source>
</evidence>
<dbReference type="AlphaFoldDB" id="A0AAV7PX01"/>
<accession>A0AAV7PX01</accession>
<feature type="compositionally biased region" description="Basic and acidic residues" evidence="1">
    <location>
        <begin position="81"/>
        <end position="120"/>
    </location>
</feature>
<name>A0AAV7PX01_PLEWA</name>
<gene>
    <name evidence="2" type="ORF">NDU88_009341</name>
</gene>
<evidence type="ECO:0000313" key="3">
    <source>
        <dbReference type="Proteomes" id="UP001066276"/>
    </source>
</evidence>
<proteinExistence type="predicted"/>
<feature type="region of interest" description="Disordered" evidence="1">
    <location>
        <begin position="29"/>
        <end position="120"/>
    </location>
</feature>
<protein>
    <submittedName>
        <fullName evidence="2">Uncharacterized protein</fullName>
    </submittedName>
</protein>
<organism evidence="2 3">
    <name type="scientific">Pleurodeles waltl</name>
    <name type="common">Iberian ribbed newt</name>
    <dbReference type="NCBI Taxonomy" id="8319"/>
    <lineage>
        <taxon>Eukaryota</taxon>
        <taxon>Metazoa</taxon>
        <taxon>Chordata</taxon>
        <taxon>Craniata</taxon>
        <taxon>Vertebrata</taxon>
        <taxon>Euteleostomi</taxon>
        <taxon>Amphibia</taxon>
        <taxon>Batrachia</taxon>
        <taxon>Caudata</taxon>
        <taxon>Salamandroidea</taxon>
        <taxon>Salamandridae</taxon>
        <taxon>Pleurodelinae</taxon>
        <taxon>Pleurodeles</taxon>
    </lineage>
</organism>
<reference evidence="2" key="1">
    <citation type="journal article" date="2022" name="bioRxiv">
        <title>Sequencing and chromosome-scale assembly of the giantPleurodeles waltlgenome.</title>
        <authorList>
            <person name="Brown T."/>
            <person name="Elewa A."/>
            <person name="Iarovenko S."/>
            <person name="Subramanian E."/>
            <person name="Araus A.J."/>
            <person name="Petzold A."/>
            <person name="Susuki M."/>
            <person name="Suzuki K.-i.T."/>
            <person name="Hayashi T."/>
            <person name="Toyoda A."/>
            <person name="Oliveira C."/>
            <person name="Osipova E."/>
            <person name="Leigh N.D."/>
            <person name="Simon A."/>
            <person name="Yun M.H."/>
        </authorList>
    </citation>
    <scope>NUCLEOTIDE SEQUENCE</scope>
    <source>
        <strain evidence="2">20211129_DDA</strain>
        <tissue evidence="2">Liver</tissue>
    </source>
</reference>